<protein>
    <submittedName>
        <fullName evidence="3">Rhodanese-like domain-containing protein</fullName>
    </submittedName>
</protein>
<dbReference type="InterPro" id="IPR036873">
    <property type="entry name" value="Rhodanese-like_dom_sf"/>
</dbReference>
<dbReference type="Gene3D" id="3.40.250.10">
    <property type="entry name" value="Rhodanese-like domain"/>
    <property type="match status" value="1"/>
</dbReference>
<dbReference type="SMART" id="SM00450">
    <property type="entry name" value="RHOD"/>
    <property type="match status" value="1"/>
</dbReference>
<dbReference type="Proteomes" id="UP000321598">
    <property type="component" value="Unassembled WGS sequence"/>
</dbReference>
<dbReference type="GeneID" id="97287448"/>
<name>A0A2T7BXC2_9STAP</name>
<dbReference type="AlphaFoldDB" id="A0A2T7BXC2"/>
<dbReference type="Proteomes" id="UP000254956">
    <property type="component" value="Unassembled WGS sequence"/>
</dbReference>
<organism evidence="3 4">
    <name type="scientific">Staphylococcus arlettae</name>
    <dbReference type="NCBI Taxonomy" id="29378"/>
    <lineage>
        <taxon>Bacteria</taxon>
        <taxon>Bacillati</taxon>
        <taxon>Bacillota</taxon>
        <taxon>Bacilli</taxon>
        <taxon>Bacillales</taxon>
        <taxon>Staphylococcaceae</taxon>
        <taxon>Staphylococcus</taxon>
    </lineage>
</organism>
<dbReference type="PROSITE" id="PS50206">
    <property type="entry name" value="RHODANESE_3"/>
    <property type="match status" value="1"/>
</dbReference>
<evidence type="ECO:0000313" key="4">
    <source>
        <dbReference type="Proteomes" id="UP000254956"/>
    </source>
</evidence>
<dbReference type="Pfam" id="PF00581">
    <property type="entry name" value="Rhodanese"/>
    <property type="match status" value="1"/>
</dbReference>
<dbReference type="OrthoDB" id="9800872at2"/>
<dbReference type="EMBL" id="UGZE01000001">
    <property type="protein sequence ID" value="SUJ17499.1"/>
    <property type="molecule type" value="Genomic_DNA"/>
</dbReference>
<accession>A0A2T7BXC2</accession>
<dbReference type="EMBL" id="BKAV01000008">
    <property type="protein sequence ID" value="GEQ00097.1"/>
    <property type="molecule type" value="Genomic_DNA"/>
</dbReference>
<evidence type="ECO:0000313" key="2">
    <source>
        <dbReference type="EMBL" id="GEQ00097.1"/>
    </source>
</evidence>
<proteinExistence type="predicted"/>
<keyword evidence="5" id="KW-1185">Reference proteome</keyword>
<dbReference type="InterPro" id="IPR050229">
    <property type="entry name" value="GlpE_sulfurtransferase"/>
</dbReference>
<evidence type="ECO:0000313" key="5">
    <source>
        <dbReference type="Proteomes" id="UP000321598"/>
    </source>
</evidence>
<sequence>METITIEELKSKIIDSNPVHIVDVRTDEETAMGIIPNAKTIPMNQIPENLNYFNDHDTYYIICKAGPRSERVTQYLEENGVHAVNVEGGMNAWGSDGLEINSI</sequence>
<reference evidence="3 4" key="1">
    <citation type="submission" date="2018-06" db="EMBL/GenBank/DDBJ databases">
        <authorList>
            <consortium name="Pathogen Informatics"/>
            <person name="Doyle S."/>
        </authorList>
    </citation>
    <scope>NUCLEOTIDE SEQUENCE [LARGE SCALE GENOMIC DNA]</scope>
    <source>
        <strain evidence="3 4">NCTC12413</strain>
    </source>
</reference>
<feature type="domain" description="Rhodanese" evidence="1">
    <location>
        <begin position="15"/>
        <end position="102"/>
    </location>
</feature>
<evidence type="ECO:0000259" key="1">
    <source>
        <dbReference type="PROSITE" id="PS50206"/>
    </source>
</evidence>
<dbReference type="PANTHER" id="PTHR43031:SF17">
    <property type="entry name" value="SULFURTRANSFERASE YTWF-RELATED"/>
    <property type="match status" value="1"/>
</dbReference>
<dbReference type="InterPro" id="IPR001763">
    <property type="entry name" value="Rhodanese-like_dom"/>
</dbReference>
<dbReference type="PANTHER" id="PTHR43031">
    <property type="entry name" value="FAD-DEPENDENT OXIDOREDUCTASE"/>
    <property type="match status" value="1"/>
</dbReference>
<evidence type="ECO:0000313" key="3">
    <source>
        <dbReference type="EMBL" id="SUJ17499.1"/>
    </source>
</evidence>
<reference evidence="2 5" key="2">
    <citation type="submission" date="2019-07" db="EMBL/GenBank/DDBJ databases">
        <title>Whole genome shotgun sequence of Staphylococcus arlettae NBRC 109765.</title>
        <authorList>
            <person name="Hosoyama A."/>
            <person name="Uohara A."/>
            <person name="Ohji S."/>
            <person name="Ichikawa N."/>
        </authorList>
    </citation>
    <scope>NUCLEOTIDE SEQUENCE [LARGE SCALE GENOMIC DNA]</scope>
    <source>
        <strain evidence="2 5">NBRC 109765</strain>
    </source>
</reference>
<dbReference type="STRING" id="1212545.SARL_09367"/>
<gene>
    <name evidence="3" type="ORF">NCTC12413_01163</name>
    <name evidence="2" type="ORF">SAR03_11340</name>
</gene>
<dbReference type="SUPFAM" id="SSF52821">
    <property type="entry name" value="Rhodanese/Cell cycle control phosphatase"/>
    <property type="match status" value="1"/>
</dbReference>
<dbReference type="RefSeq" id="WP_002510589.1">
    <property type="nucleotide sequence ID" value="NZ_AP019698.1"/>
</dbReference>
<dbReference type="CDD" id="cd00158">
    <property type="entry name" value="RHOD"/>
    <property type="match status" value="1"/>
</dbReference>